<evidence type="ECO:0000313" key="2">
    <source>
        <dbReference type="Proteomes" id="UP000217790"/>
    </source>
</evidence>
<dbReference type="AlphaFoldDB" id="A0A2H3CE12"/>
<protein>
    <submittedName>
        <fullName evidence="1">Uncharacterized protein</fullName>
    </submittedName>
</protein>
<evidence type="ECO:0000313" key="1">
    <source>
        <dbReference type="EMBL" id="PBK81305.1"/>
    </source>
</evidence>
<dbReference type="Proteomes" id="UP000217790">
    <property type="component" value="Unassembled WGS sequence"/>
</dbReference>
<gene>
    <name evidence="1" type="ORF">ARMGADRAFT_1144596</name>
</gene>
<keyword evidence="2" id="KW-1185">Reference proteome</keyword>
<dbReference type="InParanoid" id="A0A2H3CE12"/>
<dbReference type="EMBL" id="KZ293732">
    <property type="protein sequence ID" value="PBK81305.1"/>
    <property type="molecule type" value="Genomic_DNA"/>
</dbReference>
<sequence length="227" mass="25686">MPTIGGVYNKGCMHVVIYLNGLGWPLKLKDSDLDNDRSWFQHAWTLQEVGSECTIAGDMPDGPMHAQRIDGRNYETALLTRFHKELDSVKRALVVGQIFATLVDMQKHMSTNLVDRVAGLTFSLQPYTIPAYHESETLEDAWMALVNAMFPGMHMKILLVYPGVGLGCKKWRPTWDQVMMEPLPEDANYIQADVKHNNETDEDWFDGYCTEKGHVQVFNVGLADGHD</sequence>
<proteinExistence type="predicted"/>
<name>A0A2H3CE12_ARMGA</name>
<organism evidence="1 2">
    <name type="scientific">Armillaria gallica</name>
    <name type="common">Bulbous honey fungus</name>
    <name type="synonym">Armillaria bulbosa</name>
    <dbReference type="NCBI Taxonomy" id="47427"/>
    <lineage>
        <taxon>Eukaryota</taxon>
        <taxon>Fungi</taxon>
        <taxon>Dikarya</taxon>
        <taxon>Basidiomycota</taxon>
        <taxon>Agaricomycotina</taxon>
        <taxon>Agaricomycetes</taxon>
        <taxon>Agaricomycetidae</taxon>
        <taxon>Agaricales</taxon>
        <taxon>Marasmiineae</taxon>
        <taxon>Physalacriaceae</taxon>
        <taxon>Armillaria</taxon>
    </lineage>
</organism>
<reference evidence="2" key="1">
    <citation type="journal article" date="2017" name="Nat. Ecol. Evol.">
        <title>Genome expansion and lineage-specific genetic innovations in the forest pathogenic fungi Armillaria.</title>
        <authorList>
            <person name="Sipos G."/>
            <person name="Prasanna A.N."/>
            <person name="Walter M.C."/>
            <person name="O'Connor E."/>
            <person name="Balint B."/>
            <person name="Krizsan K."/>
            <person name="Kiss B."/>
            <person name="Hess J."/>
            <person name="Varga T."/>
            <person name="Slot J."/>
            <person name="Riley R."/>
            <person name="Boka B."/>
            <person name="Rigling D."/>
            <person name="Barry K."/>
            <person name="Lee J."/>
            <person name="Mihaltcheva S."/>
            <person name="LaButti K."/>
            <person name="Lipzen A."/>
            <person name="Waldron R."/>
            <person name="Moloney N.M."/>
            <person name="Sperisen C."/>
            <person name="Kredics L."/>
            <person name="Vagvoelgyi C."/>
            <person name="Patrignani A."/>
            <person name="Fitzpatrick D."/>
            <person name="Nagy I."/>
            <person name="Doyle S."/>
            <person name="Anderson J.B."/>
            <person name="Grigoriev I.V."/>
            <person name="Gueldener U."/>
            <person name="Muensterkoetter M."/>
            <person name="Nagy L.G."/>
        </authorList>
    </citation>
    <scope>NUCLEOTIDE SEQUENCE [LARGE SCALE GENOMIC DNA]</scope>
    <source>
        <strain evidence="2">Ar21-2</strain>
    </source>
</reference>
<dbReference type="OrthoDB" id="5418601at2759"/>
<accession>A0A2H3CE12</accession>